<dbReference type="AlphaFoldDB" id="A0A0M4QFH1"/>
<evidence type="ECO:0000256" key="3">
    <source>
        <dbReference type="ARBA" id="ARBA00022898"/>
    </source>
</evidence>
<dbReference type="KEGG" id="aaq:AOC05_07685"/>
<dbReference type="PROSITE" id="PS51273">
    <property type="entry name" value="GATASE_TYPE_1"/>
    <property type="match status" value="1"/>
</dbReference>
<dbReference type="RefSeq" id="WP_062006732.1">
    <property type="nucleotide sequence ID" value="NZ_CP012677.1"/>
</dbReference>
<keyword evidence="4 10" id="KW-0315">Glutamine amidotransferase</keyword>
<comment type="similarity">
    <text evidence="1 10">Belongs to the glutaminase PdxT/SNO family.</text>
</comment>
<feature type="active site" description="Charge relay system" evidence="10 11">
    <location>
        <position position="221"/>
    </location>
</feature>
<comment type="catalytic activity">
    <reaction evidence="7 10">
        <text>L-glutamine + H2O = L-glutamate + NH4(+)</text>
        <dbReference type="Rhea" id="RHEA:15889"/>
        <dbReference type="ChEBI" id="CHEBI:15377"/>
        <dbReference type="ChEBI" id="CHEBI:28938"/>
        <dbReference type="ChEBI" id="CHEBI:29985"/>
        <dbReference type="ChEBI" id="CHEBI:58359"/>
        <dbReference type="EC" id="3.5.1.2"/>
    </reaction>
</comment>
<dbReference type="Pfam" id="PF01174">
    <property type="entry name" value="SNO"/>
    <property type="match status" value="1"/>
</dbReference>
<evidence type="ECO:0000256" key="6">
    <source>
        <dbReference type="ARBA" id="ARBA00047992"/>
    </source>
</evidence>
<name>A0A0M4QFH1_9MICC</name>
<proteinExistence type="inferred from homology"/>
<comment type="pathway">
    <text evidence="10">Cofactor biosynthesis; pyridoxal 5'-phosphate biosynthesis.</text>
</comment>
<keyword evidence="13" id="KW-0808">Transferase</keyword>
<comment type="subunit">
    <text evidence="9 10">In the presence of PdxS, forms a dodecamer of heterodimers. Only shows activity in the heterodimer.</text>
</comment>
<sequence>MSENNPENQSSTTRKQPLIGILALQGDVREHARAVQACGAAVTSVRRPSELAAVDGLILPGGESTTIDKLTRIFGLRDPLRDRIAAGLPVYGSCAGMILLANEIADPAKDRDGNAQQTLGGLDITVRRNAFGRQVDSFETALDFTGLAPVGEAETPVHAVFIRAPWVERVGASVQVLASVEKRAATEGATQAGAQNDRIVAEVRAVAVRSQHLLATSFHPEVTGERRIHELFIRMIRGEA</sequence>
<dbReference type="InterPro" id="IPR002161">
    <property type="entry name" value="PdxT/SNO"/>
</dbReference>
<evidence type="ECO:0000313" key="13">
    <source>
        <dbReference type="EMBL" id="ALE92242.1"/>
    </source>
</evidence>
<dbReference type="PATRIC" id="fig|656366.3.peg.1645"/>
<dbReference type="GO" id="GO:0008614">
    <property type="term" value="P:pyridoxine metabolic process"/>
    <property type="evidence" value="ECO:0007669"/>
    <property type="project" value="TreeGrafter"/>
</dbReference>
<dbReference type="EC" id="4.3.3.6" evidence="10"/>
<dbReference type="CDD" id="cd01749">
    <property type="entry name" value="GATase1_PB"/>
    <property type="match status" value="1"/>
</dbReference>
<dbReference type="GO" id="GO:0005829">
    <property type="term" value="C:cytosol"/>
    <property type="evidence" value="ECO:0007669"/>
    <property type="project" value="TreeGrafter"/>
</dbReference>
<evidence type="ECO:0000313" key="14">
    <source>
        <dbReference type="Proteomes" id="UP000062833"/>
    </source>
</evidence>
<organism evidence="13 14">
    <name type="scientific">Arthrobacter alpinus</name>
    <dbReference type="NCBI Taxonomy" id="656366"/>
    <lineage>
        <taxon>Bacteria</taxon>
        <taxon>Bacillati</taxon>
        <taxon>Actinomycetota</taxon>
        <taxon>Actinomycetes</taxon>
        <taxon>Micrococcales</taxon>
        <taxon>Micrococcaceae</taxon>
        <taxon>Arthrobacter</taxon>
    </lineage>
</organism>
<comment type="catalytic activity">
    <reaction evidence="6 10">
        <text>aldehydo-D-ribose 5-phosphate + D-glyceraldehyde 3-phosphate + L-glutamine = pyridoxal 5'-phosphate + L-glutamate + phosphate + 3 H2O + H(+)</text>
        <dbReference type="Rhea" id="RHEA:31507"/>
        <dbReference type="ChEBI" id="CHEBI:15377"/>
        <dbReference type="ChEBI" id="CHEBI:15378"/>
        <dbReference type="ChEBI" id="CHEBI:29985"/>
        <dbReference type="ChEBI" id="CHEBI:43474"/>
        <dbReference type="ChEBI" id="CHEBI:58273"/>
        <dbReference type="ChEBI" id="CHEBI:58359"/>
        <dbReference type="ChEBI" id="CHEBI:59776"/>
        <dbReference type="ChEBI" id="CHEBI:597326"/>
        <dbReference type="EC" id="4.3.3.6"/>
    </reaction>
</comment>
<dbReference type="FunFam" id="3.40.50.880:FF:000010">
    <property type="entry name" value="uncharacterized protein LOC100176842 isoform X2"/>
    <property type="match status" value="1"/>
</dbReference>
<evidence type="ECO:0000256" key="11">
    <source>
        <dbReference type="PIRSR" id="PIRSR005639-1"/>
    </source>
</evidence>
<dbReference type="Gene3D" id="3.40.50.880">
    <property type="match status" value="1"/>
</dbReference>
<evidence type="ECO:0000256" key="7">
    <source>
        <dbReference type="ARBA" id="ARBA00049534"/>
    </source>
</evidence>
<feature type="binding site" evidence="10 12">
    <location>
        <begin position="162"/>
        <end position="163"/>
    </location>
    <ligand>
        <name>L-glutamine</name>
        <dbReference type="ChEBI" id="CHEBI:58359"/>
    </ligand>
</feature>
<evidence type="ECO:0000256" key="1">
    <source>
        <dbReference type="ARBA" id="ARBA00008345"/>
    </source>
</evidence>
<dbReference type="GO" id="GO:0006543">
    <property type="term" value="P:L-glutamine catabolic process"/>
    <property type="evidence" value="ECO:0007669"/>
    <property type="project" value="UniProtKB-UniRule"/>
</dbReference>
<dbReference type="PROSITE" id="PS01236">
    <property type="entry name" value="PDXT_SNO_1"/>
    <property type="match status" value="1"/>
</dbReference>
<dbReference type="GO" id="GO:0004359">
    <property type="term" value="F:glutaminase activity"/>
    <property type="evidence" value="ECO:0007669"/>
    <property type="project" value="UniProtKB-UniRule"/>
</dbReference>
<dbReference type="PROSITE" id="PS51130">
    <property type="entry name" value="PDXT_SNO_2"/>
    <property type="match status" value="1"/>
</dbReference>
<dbReference type="GO" id="GO:0016740">
    <property type="term" value="F:transferase activity"/>
    <property type="evidence" value="ECO:0007669"/>
    <property type="project" value="UniProtKB-KW"/>
</dbReference>
<feature type="active site" description="Charge relay system" evidence="10 11">
    <location>
        <position position="219"/>
    </location>
</feature>
<evidence type="ECO:0000256" key="12">
    <source>
        <dbReference type="PIRSR" id="PIRSR005639-2"/>
    </source>
</evidence>
<dbReference type="GO" id="GO:0042823">
    <property type="term" value="P:pyridoxal phosphate biosynthetic process"/>
    <property type="evidence" value="ECO:0007669"/>
    <property type="project" value="UniProtKB-UniRule"/>
</dbReference>
<feature type="active site" description="Nucleophile" evidence="10 11">
    <location>
        <position position="94"/>
    </location>
</feature>
<dbReference type="EMBL" id="CP012677">
    <property type="protein sequence ID" value="ALE92242.1"/>
    <property type="molecule type" value="Genomic_DNA"/>
</dbReference>
<dbReference type="InterPro" id="IPR021196">
    <property type="entry name" value="PdxT/SNO_CS"/>
</dbReference>
<dbReference type="PIRSF" id="PIRSF005639">
    <property type="entry name" value="Glut_amidoT_SNO"/>
    <property type="match status" value="1"/>
</dbReference>
<evidence type="ECO:0000256" key="9">
    <source>
        <dbReference type="ARBA" id="ARBA00064749"/>
    </source>
</evidence>
<dbReference type="Proteomes" id="UP000062833">
    <property type="component" value="Chromosome"/>
</dbReference>
<reference evidence="14" key="1">
    <citation type="submission" date="2015-09" db="EMBL/GenBank/DDBJ databases">
        <title>Complete genome of Arthrobacter alpinus strain R3.8.</title>
        <authorList>
            <person name="See-Too W.S."/>
            <person name="Chan K.G."/>
        </authorList>
    </citation>
    <scope>NUCLEOTIDE SEQUENCE [LARGE SCALE GENOMIC DNA]</scope>
    <source>
        <strain evidence="14">R3.8</strain>
    </source>
</reference>
<dbReference type="EC" id="3.5.1.2" evidence="10"/>
<dbReference type="PROSITE" id="PS51274">
    <property type="entry name" value="GATASE_COBBQ"/>
    <property type="match status" value="1"/>
</dbReference>
<dbReference type="PANTHER" id="PTHR31559">
    <property type="entry name" value="PYRIDOXAL 5'-PHOSPHATE SYNTHASE SUBUNIT SNO"/>
    <property type="match status" value="1"/>
</dbReference>
<gene>
    <name evidence="10" type="primary">pdxT</name>
    <name evidence="13" type="ORF">AOC05_07685</name>
</gene>
<accession>A0A0M4QFH1</accession>
<protein>
    <recommendedName>
        <fullName evidence="10">Pyridoxal 5'-phosphate synthase subunit PdxT</fullName>
        <ecNumber evidence="10">4.3.3.6</ecNumber>
    </recommendedName>
    <alternativeName>
        <fullName evidence="10">Pdx2</fullName>
    </alternativeName>
    <alternativeName>
        <fullName evidence="10">Pyridoxal 5'-phosphate synthase glutaminase subunit</fullName>
        <ecNumber evidence="10">3.5.1.2</ecNumber>
    </alternativeName>
</protein>
<keyword evidence="5 10" id="KW-0456">Lyase</keyword>
<evidence type="ECO:0000256" key="10">
    <source>
        <dbReference type="HAMAP-Rule" id="MF_01615"/>
    </source>
</evidence>
<dbReference type="PANTHER" id="PTHR31559:SF0">
    <property type="entry name" value="PYRIDOXAL 5'-PHOSPHATE SYNTHASE SUBUNIT SNO1-RELATED"/>
    <property type="match status" value="1"/>
</dbReference>
<keyword evidence="3 10" id="KW-0663">Pyridoxal phosphate</keyword>
<dbReference type="GO" id="GO:0036381">
    <property type="term" value="F:pyridoxal 5'-phosphate synthase (glutamine hydrolysing) activity"/>
    <property type="evidence" value="ECO:0007669"/>
    <property type="project" value="UniProtKB-UniRule"/>
</dbReference>
<evidence type="ECO:0000256" key="8">
    <source>
        <dbReference type="ARBA" id="ARBA00054599"/>
    </source>
</evidence>
<dbReference type="NCBIfam" id="TIGR03800">
    <property type="entry name" value="PLP_synth_Pdx2"/>
    <property type="match status" value="1"/>
</dbReference>
<dbReference type="UniPathway" id="UPA00245"/>
<feature type="binding site" evidence="10 12">
    <location>
        <begin position="62"/>
        <end position="64"/>
    </location>
    <ligand>
        <name>L-glutamine</name>
        <dbReference type="ChEBI" id="CHEBI:58359"/>
    </ligand>
</feature>
<feature type="binding site" evidence="10 12">
    <location>
        <position position="128"/>
    </location>
    <ligand>
        <name>L-glutamine</name>
        <dbReference type="ChEBI" id="CHEBI:58359"/>
    </ligand>
</feature>
<dbReference type="InterPro" id="IPR029062">
    <property type="entry name" value="Class_I_gatase-like"/>
</dbReference>
<evidence type="ECO:0000256" key="2">
    <source>
        <dbReference type="ARBA" id="ARBA00022801"/>
    </source>
</evidence>
<dbReference type="GO" id="GO:1903600">
    <property type="term" value="C:glutaminase complex"/>
    <property type="evidence" value="ECO:0007669"/>
    <property type="project" value="TreeGrafter"/>
</dbReference>
<dbReference type="SUPFAM" id="SSF52317">
    <property type="entry name" value="Class I glutamine amidotransferase-like"/>
    <property type="match status" value="1"/>
</dbReference>
<comment type="function">
    <text evidence="8 10">Catalyzes the hydrolysis of glutamine to glutamate and ammonia as part of the biosynthesis of pyridoxal 5'-phosphate. The resulting ammonia molecule is channeled to the active site of PdxS.</text>
</comment>
<keyword evidence="14" id="KW-1185">Reference proteome</keyword>
<keyword evidence="2 10" id="KW-0378">Hydrolase</keyword>
<dbReference type="HAMAP" id="MF_01615">
    <property type="entry name" value="PdxT"/>
    <property type="match status" value="1"/>
</dbReference>
<evidence type="ECO:0000256" key="5">
    <source>
        <dbReference type="ARBA" id="ARBA00023239"/>
    </source>
</evidence>
<evidence type="ECO:0000256" key="4">
    <source>
        <dbReference type="ARBA" id="ARBA00022962"/>
    </source>
</evidence>